<proteinExistence type="predicted"/>
<dbReference type="STRING" id="1162668.LFE_0154"/>
<protein>
    <submittedName>
        <fullName evidence="2">Uncharacterized protein</fullName>
    </submittedName>
</protein>
<dbReference type="RefSeq" id="WP_014448376.1">
    <property type="nucleotide sequence ID" value="NC_017094.1"/>
</dbReference>
<accession>I0IKT3</accession>
<keyword evidence="1" id="KW-1133">Transmembrane helix</keyword>
<keyword evidence="1" id="KW-0472">Membrane</keyword>
<dbReference type="PATRIC" id="fig|1162668.3.peg.180"/>
<evidence type="ECO:0000313" key="2">
    <source>
        <dbReference type="EMBL" id="BAM05882.1"/>
    </source>
</evidence>
<organism evidence="2 3">
    <name type="scientific">Leptospirillum ferrooxidans (strain C2-3)</name>
    <dbReference type="NCBI Taxonomy" id="1162668"/>
    <lineage>
        <taxon>Bacteria</taxon>
        <taxon>Pseudomonadati</taxon>
        <taxon>Nitrospirota</taxon>
        <taxon>Nitrospiria</taxon>
        <taxon>Nitrospirales</taxon>
        <taxon>Nitrospiraceae</taxon>
        <taxon>Leptospirillum</taxon>
    </lineage>
</organism>
<dbReference type="OrthoDB" id="9793443at2"/>
<sequence>MEQDPFSENSTPQDEHWIPLSDLMTGLMMIFMLIALSYMIKVESVNARIRTIAVQYNQLHVDLYQDLTKEFTPDLKEWGAEIHKDLSISFKEPDILFDTGSDTIKPRFREILTNFFPRYVKILSSPKNRN</sequence>
<name>I0IKT3_LEPFC</name>
<evidence type="ECO:0000256" key="1">
    <source>
        <dbReference type="SAM" id="Phobius"/>
    </source>
</evidence>
<dbReference type="eggNOG" id="COG2885">
    <property type="taxonomic scope" value="Bacteria"/>
</dbReference>
<dbReference type="Proteomes" id="UP000007382">
    <property type="component" value="Chromosome"/>
</dbReference>
<evidence type="ECO:0000313" key="3">
    <source>
        <dbReference type="Proteomes" id="UP000007382"/>
    </source>
</evidence>
<reference evidence="2 3" key="1">
    <citation type="journal article" date="2012" name="J. Bacteriol.">
        <title>Complete Genome Sequence of Leptospirillum ferrooxidans Strain C2-3, Isolated from a Fresh Volcanic Ash Deposit on the Island of Miyake, Japan.</title>
        <authorList>
            <person name="Fujimura R."/>
            <person name="Sato Y."/>
            <person name="Nishizawa T."/>
            <person name="Oshima K."/>
            <person name="Kim S.-W."/>
            <person name="Hattori M."/>
            <person name="Kamijo T."/>
            <person name="Ohta H."/>
        </authorList>
    </citation>
    <scope>NUCLEOTIDE SEQUENCE [LARGE SCALE GENOMIC DNA]</scope>
    <source>
        <strain evidence="2 3">C2-3</strain>
    </source>
</reference>
<gene>
    <name evidence="2" type="ordered locus">LFE_0154</name>
</gene>
<reference evidence="3" key="2">
    <citation type="submission" date="2012-03" db="EMBL/GenBank/DDBJ databases">
        <title>The complete genome sequence of the pioneer microbe on fresh volcanic deposit, Leptospirillum ferrooxidans strain C2-3.</title>
        <authorList>
            <person name="Fujimura R."/>
            <person name="Sato Y."/>
            <person name="Nishizawa T."/>
            <person name="Nanba K."/>
            <person name="Oshima K."/>
            <person name="Hattori M."/>
            <person name="Kamijo T."/>
            <person name="Ohta H."/>
        </authorList>
    </citation>
    <scope>NUCLEOTIDE SEQUENCE [LARGE SCALE GENOMIC DNA]</scope>
    <source>
        <strain evidence="3">C2-3</strain>
    </source>
</reference>
<dbReference type="AlphaFoldDB" id="I0IKT3"/>
<keyword evidence="1" id="KW-0812">Transmembrane</keyword>
<dbReference type="HOGENOM" id="CLU_1945510_0_0_0"/>
<keyword evidence="3" id="KW-1185">Reference proteome</keyword>
<feature type="transmembrane region" description="Helical" evidence="1">
    <location>
        <begin position="20"/>
        <end position="40"/>
    </location>
</feature>
<dbReference type="KEGG" id="lfc:LFE_0154"/>
<dbReference type="EMBL" id="AP012342">
    <property type="protein sequence ID" value="BAM05882.1"/>
    <property type="molecule type" value="Genomic_DNA"/>
</dbReference>